<protein>
    <submittedName>
        <fullName evidence="5">ABC transporter substrate-binding protein</fullName>
    </submittedName>
</protein>
<dbReference type="SUPFAM" id="SSF53850">
    <property type="entry name" value="Periplasmic binding protein-like II"/>
    <property type="match status" value="1"/>
</dbReference>
<dbReference type="PANTHER" id="PTHR35936">
    <property type="entry name" value="MEMBRANE-BOUND LYTIC MUREIN TRANSGLYCOSYLASE F"/>
    <property type="match status" value="1"/>
</dbReference>
<dbReference type="Gene3D" id="3.40.190.10">
    <property type="entry name" value="Periplasmic binding protein-like II"/>
    <property type="match status" value="2"/>
</dbReference>
<sequence length="258" mass="28883">MKGFRWVAGSLLTAALLGSACVRAETLVMEADVWCPVNCAEGAERPGIFVELAREIFAEAGIDVQYRVTNWARAVQDVRSGRVNALVGAGRRDAPDFIFGDTAPGISRNCFYARADSTWRYSGLASLAQIRLGVINGYSYGEALDDYIRRNQRNLDRLQQAAGEQALALNIRKVELGRVDATLENTWVMSLYLDQHKNADNLIEVGCRMPDVPIYIAFSPVLPSSTRYRDIFDDGVRRYRQDGRLDALLKRYGIHSER</sequence>
<dbReference type="OrthoDB" id="245568at2"/>
<dbReference type="AlphaFoldDB" id="A0A0D0KJI9"/>
<proteinExistence type="inferred from homology"/>
<dbReference type="PANTHER" id="PTHR35936:SF25">
    <property type="entry name" value="ABC TRANSPORTER SUBSTRATE-BINDING PROTEIN"/>
    <property type="match status" value="1"/>
</dbReference>
<evidence type="ECO:0000313" key="6">
    <source>
        <dbReference type="Proteomes" id="UP000032068"/>
    </source>
</evidence>
<gene>
    <name evidence="5" type="ORF">RU08_16930</name>
</gene>
<dbReference type="SMART" id="SM00062">
    <property type="entry name" value="PBPb"/>
    <property type="match status" value="1"/>
</dbReference>
<feature type="signal peptide" evidence="3">
    <location>
        <begin position="1"/>
        <end position="24"/>
    </location>
</feature>
<feature type="domain" description="Solute-binding protein family 3/N-terminal" evidence="4">
    <location>
        <begin position="36"/>
        <end position="256"/>
    </location>
</feature>
<name>A0A0D0KJI9_9PSED</name>
<evidence type="ECO:0000259" key="4">
    <source>
        <dbReference type="SMART" id="SM00062"/>
    </source>
</evidence>
<dbReference type="RefSeq" id="WP_042555019.1">
    <property type="nucleotide sequence ID" value="NZ_JXQW01000046.1"/>
</dbReference>
<keyword evidence="2 3" id="KW-0732">Signal</keyword>
<evidence type="ECO:0000256" key="3">
    <source>
        <dbReference type="SAM" id="SignalP"/>
    </source>
</evidence>
<dbReference type="Pfam" id="PF00497">
    <property type="entry name" value="SBP_bac_3"/>
    <property type="match status" value="1"/>
</dbReference>
<evidence type="ECO:0000256" key="2">
    <source>
        <dbReference type="ARBA" id="ARBA00022729"/>
    </source>
</evidence>
<evidence type="ECO:0000256" key="1">
    <source>
        <dbReference type="ARBA" id="ARBA00010333"/>
    </source>
</evidence>
<dbReference type="PROSITE" id="PS51257">
    <property type="entry name" value="PROKAR_LIPOPROTEIN"/>
    <property type="match status" value="1"/>
</dbReference>
<reference evidence="5 6" key="1">
    <citation type="submission" date="2014-12" db="EMBL/GenBank/DDBJ databases">
        <title>16Stimator: statistical estimation of ribosomal gene copy numbers from draft genome assemblies.</title>
        <authorList>
            <person name="Perisin M.A."/>
            <person name="Vetter M."/>
            <person name="Gilbert J.A."/>
            <person name="Bergelson J."/>
        </authorList>
    </citation>
    <scope>NUCLEOTIDE SEQUENCE [LARGE SCALE GENOMIC DNA]</scope>
    <source>
        <strain evidence="5 6">MEJ086</strain>
    </source>
</reference>
<dbReference type="EMBL" id="JXQW01000046">
    <property type="protein sequence ID" value="KIP98222.1"/>
    <property type="molecule type" value="Genomic_DNA"/>
</dbReference>
<dbReference type="InterPro" id="IPR001638">
    <property type="entry name" value="Solute-binding_3/MltF_N"/>
</dbReference>
<organism evidence="5 6">
    <name type="scientific">Pseudomonas fulva</name>
    <dbReference type="NCBI Taxonomy" id="47880"/>
    <lineage>
        <taxon>Bacteria</taxon>
        <taxon>Pseudomonadati</taxon>
        <taxon>Pseudomonadota</taxon>
        <taxon>Gammaproteobacteria</taxon>
        <taxon>Pseudomonadales</taxon>
        <taxon>Pseudomonadaceae</taxon>
        <taxon>Pseudomonas</taxon>
    </lineage>
</organism>
<evidence type="ECO:0000313" key="5">
    <source>
        <dbReference type="EMBL" id="KIP98222.1"/>
    </source>
</evidence>
<comment type="similarity">
    <text evidence="1">Belongs to the bacterial solute-binding protein 3 family.</text>
</comment>
<comment type="caution">
    <text evidence="5">The sequence shown here is derived from an EMBL/GenBank/DDBJ whole genome shotgun (WGS) entry which is preliminary data.</text>
</comment>
<accession>A0A0D0KJI9</accession>
<dbReference type="Proteomes" id="UP000032068">
    <property type="component" value="Unassembled WGS sequence"/>
</dbReference>
<feature type="chain" id="PRO_5002214590" evidence="3">
    <location>
        <begin position="25"/>
        <end position="258"/>
    </location>
</feature>